<keyword evidence="3 5" id="KW-0808">Transferase</keyword>
<comment type="similarity">
    <text evidence="1">Belongs to the glycosyltransferase 2 family.</text>
</comment>
<dbReference type="PANTHER" id="PTHR43685">
    <property type="entry name" value="GLYCOSYLTRANSFERASE"/>
    <property type="match status" value="1"/>
</dbReference>
<dbReference type="PANTHER" id="PTHR43685:SF5">
    <property type="entry name" value="GLYCOSYLTRANSFERASE EPSE-RELATED"/>
    <property type="match status" value="1"/>
</dbReference>
<dbReference type="Pfam" id="PF00535">
    <property type="entry name" value="Glycos_transf_2"/>
    <property type="match status" value="1"/>
</dbReference>
<dbReference type="InterPro" id="IPR001173">
    <property type="entry name" value="Glyco_trans_2-like"/>
</dbReference>
<evidence type="ECO:0000256" key="3">
    <source>
        <dbReference type="ARBA" id="ARBA00022679"/>
    </source>
</evidence>
<dbReference type="CDD" id="cd00761">
    <property type="entry name" value="Glyco_tranf_GTA_type"/>
    <property type="match status" value="1"/>
</dbReference>
<organism evidence="5 6">
    <name type="scientific">Jiangella rhizosphaerae</name>
    <dbReference type="NCBI Taxonomy" id="2293569"/>
    <lineage>
        <taxon>Bacteria</taxon>
        <taxon>Bacillati</taxon>
        <taxon>Actinomycetota</taxon>
        <taxon>Actinomycetes</taxon>
        <taxon>Jiangellales</taxon>
        <taxon>Jiangellaceae</taxon>
        <taxon>Jiangella</taxon>
    </lineage>
</organism>
<dbReference type="InterPro" id="IPR050834">
    <property type="entry name" value="Glycosyltransf_2"/>
</dbReference>
<dbReference type="InterPro" id="IPR029044">
    <property type="entry name" value="Nucleotide-diphossugar_trans"/>
</dbReference>
<sequence length="474" mass="49085">MSLALPSGFGVVLDRHTRVLDGGRVLLGGSPRRALKLSPSGVAAFGRLRADGFVTDERTGRLARRLVDAGVAHPRPPVVAGAVAGVTVIVPVRDRAAALSRCLAALAEADVLVVDDGSTDSAAVAAVAARHGARLLRRPSPGGPAAARNTGLAALGDAGLVAFVDSDCVPSPGWLERLAGHFADPAVVAVAPRIVPVVASGAGRVLGAFAAARSPLDLGPDEALVRPGGRVSYVPTAAVVIRRSALDRFDEALRYGEDVDAVWRLVAAGGRVRYDPSVTVAHAEPASWPAWLRRRHHYGTSAGPLARRHPDRLAPLVLAPWPAAVTALLLARRPLLATAAGAVATARLASTLRADGLPPSIAAPMIAESTAATLTATGRAVTQLALPAVVALTARRPRRLATLAALVAAPAVRDWLRLRPSLDPVRWTLASTADDLAYGSGVWRGALRARTVRPLLPRRGGGVRRRRCGGSRAG</sequence>
<dbReference type="InterPro" id="IPR023981">
    <property type="entry name" value="MftF"/>
</dbReference>
<evidence type="ECO:0000313" key="5">
    <source>
        <dbReference type="EMBL" id="RIQ28163.1"/>
    </source>
</evidence>
<dbReference type="RefSeq" id="WP_119659655.1">
    <property type="nucleotide sequence ID" value="NZ_QUAL01000084.1"/>
</dbReference>
<gene>
    <name evidence="5" type="primary">mftF</name>
    <name evidence="5" type="ORF">DY240_09315</name>
</gene>
<dbReference type="Proteomes" id="UP000284057">
    <property type="component" value="Unassembled WGS sequence"/>
</dbReference>
<dbReference type="Gene3D" id="3.90.550.10">
    <property type="entry name" value="Spore Coat Polysaccharide Biosynthesis Protein SpsA, Chain A"/>
    <property type="match status" value="1"/>
</dbReference>
<evidence type="ECO:0000313" key="6">
    <source>
        <dbReference type="Proteomes" id="UP000284057"/>
    </source>
</evidence>
<proteinExistence type="inferred from homology"/>
<keyword evidence="2" id="KW-0328">Glycosyltransferase</keyword>
<dbReference type="AlphaFoldDB" id="A0A418KSN2"/>
<keyword evidence="6" id="KW-1185">Reference proteome</keyword>
<feature type="domain" description="Glycosyltransferase 2-like" evidence="4">
    <location>
        <begin position="87"/>
        <end position="203"/>
    </location>
</feature>
<protein>
    <submittedName>
        <fullName evidence="5">Mycofactocin system glycosyltransferase</fullName>
    </submittedName>
</protein>
<dbReference type="SUPFAM" id="SSF53448">
    <property type="entry name" value="Nucleotide-diphospho-sugar transferases"/>
    <property type="match status" value="1"/>
</dbReference>
<dbReference type="OrthoDB" id="5243838at2"/>
<comment type="caution">
    <text evidence="5">The sequence shown here is derived from an EMBL/GenBank/DDBJ whole genome shotgun (WGS) entry which is preliminary data.</text>
</comment>
<dbReference type="EMBL" id="QUAL01000084">
    <property type="protein sequence ID" value="RIQ28163.1"/>
    <property type="molecule type" value="Genomic_DNA"/>
</dbReference>
<reference evidence="5 6" key="1">
    <citation type="submission" date="2018-09" db="EMBL/GenBank/DDBJ databases">
        <title>Isolation, diversity and antifungal activity of actinobacteria from wheat.</title>
        <authorList>
            <person name="Han C."/>
        </authorList>
    </citation>
    <scope>NUCLEOTIDE SEQUENCE [LARGE SCALE GENOMIC DNA]</scope>
    <source>
        <strain evidence="5 6">NEAU-YY265</strain>
    </source>
</reference>
<evidence type="ECO:0000259" key="4">
    <source>
        <dbReference type="Pfam" id="PF00535"/>
    </source>
</evidence>
<name>A0A418KSN2_9ACTN</name>
<evidence type="ECO:0000256" key="2">
    <source>
        <dbReference type="ARBA" id="ARBA00022676"/>
    </source>
</evidence>
<dbReference type="NCBIfam" id="TIGR03965">
    <property type="entry name" value="mycofact_glyco"/>
    <property type="match status" value="1"/>
</dbReference>
<evidence type="ECO:0000256" key="1">
    <source>
        <dbReference type="ARBA" id="ARBA00006739"/>
    </source>
</evidence>
<dbReference type="GO" id="GO:0016757">
    <property type="term" value="F:glycosyltransferase activity"/>
    <property type="evidence" value="ECO:0007669"/>
    <property type="project" value="UniProtKB-KW"/>
</dbReference>
<accession>A0A418KSN2</accession>